<dbReference type="EMBL" id="JBFDAA010000005">
    <property type="protein sequence ID" value="KAL1132642.1"/>
    <property type="molecule type" value="Genomic_DNA"/>
</dbReference>
<dbReference type="Gene3D" id="2.60.120.740">
    <property type="match status" value="3"/>
</dbReference>
<organism evidence="6 7">
    <name type="scientific">Ranatra chinensis</name>
    <dbReference type="NCBI Taxonomy" id="642074"/>
    <lineage>
        <taxon>Eukaryota</taxon>
        <taxon>Metazoa</taxon>
        <taxon>Ecdysozoa</taxon>
        <taxon>Arthropoda</taxon>
        <taxon>Hexapoda</taxon>
        <taxon>Insecta</taxon>
        <taxon>Pterygota</taxon>
        <taxon>Neoptera</taxon>
        <taxon>Paraneoptera</taxon>
        <taxon>Hemiptera</taxon>
        <taxon>Heteroptera</taxon>
        <taxon>Panheteroptera</taxon>
        <taxon>Nepomorpha</taxon>
        <taxon>Nepidae</taxon>
        <taxon>Ranatrinae</taxon>
        <taxon>Ranatra</taxon>
    </lineage>
</organism>
<dbReference type="Proteomes" id="UP001558652">
    <property type="component" value="Unassembled WGS sequence"/>
</dbReference>
<dbReference type="InterPro" id="IPR003961">
    <property type="entry name" value="FN3_dom"/>
</dbReference>
<reference evidence="6 7" key="1">
    <citation type="submission" date="2024-07" db="EMBL/GenBank/DDBJ databases">
        <title>Chromosome-level genome assembly of the water stick insect Ranatra chinensis (Heteroptera: Nepidae).</title>
        <authorList>
            <person name="Liu X."/>
        </authorList>
    </citation>
    <scope>NUCLEOTIDE SEQUENCE [LARGE SCALE GENOMIC DNA]</scope>
    <source>
        <strain evidence="6">Cailab_2021Rc</strain>
        <tissue evidence="6">Muscle</tissue>
    </source>
</reference>
<evidence type="ECO:0000259" key="5">
    <source>
        <dbReference type="PROSITE" id="PS50853"/>
    </source>
</evidence>
<dbReference type="FunFam" id="2.60.120.740:FF:000001">
    <property type="entry name" value="Adhesion G protein-coupled receptor L2"/>
    <property type="match status" value="1"/>
</dbReference>
<dbReference type="InterPro" id="IPR013783">
    <property type="entry name" value="Ig-like_fold"/>
</dbReference>
<evidence type="ECO:0000313" key="7">
    <source>
        <dbReference type="Proteomes" id="UP001558652"/>
    </source>
</evidence>
<dbReference type="InterPro" id="IPR000922">
    <property type="entry name" value="Lectin_gal-bd_dom"/>
</dbReference>
<dbReference type="PROSITE" id="PS50228">
    <property type="entry name" value="SUEL_LECTIN"/>
    <property type="match status" value="2"/>
</dbReference>
<dbReference type="PROSITE" id="PS50853">
    <property type="entry name" value="FN3"/>
    <property type="match status" value="1"/>
</dbReference>
<feature type="compositionally biased region" description="Basic and acidic residues" evidence="3">
    <location>
        <begin position="200"/>
        <end position="221"/>
    </location>
</feature>
<evidence type="ECO:0000256" key="2">
    <source>
        <dbReference type="ARBA" id="ARBA00022734"/>
    </source>
</evidence>
<protein>
    <recommendedName>
        <fullName evidence="8">SUEL-type lectin domain-containing protein</fullName>
    </recommendedName>
</protein>
<dbReference type="CDD" id="cd00063">
    <property type="entry name" value="FN3"/>
    <property type="match status" value="1"/>
</dbReference>
<dbReference type="AlphaFoldDB" id="A0ABD0YYZ3"/>
<gene>
    <name evidence="6" type="ORF">AAG570_010594</name>
</gene>
<dbReference type="CDD" id="cd22827">
    <property type="entry name" value="Gal_Rha_Lectin_SUL-I-like"/>
    <property type="match status" value="1"/>
</dbReference>
<sequence>MASRRRNTFYQNKKQETAEIAEIMRRKACENEVLDMGCGAGEALTILKANYGRTEGATCPRGPIMTSWCIQQNTLPTLQSICESMQSCQVPASNAVFGDPCVGTLKYLDIEYKCQRGGPQRTQVCESNTMNLACPAGHHLEILRANYGRTDGRTCSNGPIHTRLCYASNSLHIIKSNSSNTTATAADSSDRSSHNNNHYQHYDHNSDDNHDRGGDNDYTKTKTRCEGRESCTIEVGPRRLAEPCDQEAAFGRANTRVRLEVNYTCSEKKRPIGVMHSVHCQGDLMELDCSEDGSHVAVTKALYSPAVDSICSSSTSSSSDCPRDFDAIDRVAPRCNGKTKCSMRINEENIGKSCANGRLDVSYECSKVPTRVRDLFIYKKSDKMIGLAWSSPLLPHGLVVSYRIAIRGSGKQYVHKPVPCIPWPTMYCYSVTKLDRETNYTFEASRRKFDF</sequence>
<accession>A0ABD0YYZ3</accession>
<comment type="similarity">
    <text evidence="1">Belongs to the G-protein coupled receptor 2 family. LN-TM7 subfamily.</text>
</comment>
<dbReference type="PANTHER" id="PTHR46780">
    <property type="entry name" value="PROTEIN EVA-1"/>
    <property type="match status" value="1"/>
</dbReference>
<dbReference type="InterPro" id="IPR043159">
    <property type="entry name" value="Lectin_gal-bd_sf"/>
</dbReference>
<feature type="domain" description="Fibronectin type-III" evidence="5">
    <location>
        <begin position="368"/>
        <end position="451"/>
    </location>
</feature>
<dbReference type="CDD" id="cd22823">
    <property type="entry name" value="Gal_Rha_Lectin"/>
    <property type="match status" value="1"/>
</dbReference>
<feature type="region of interest" description="Disordered" evidence="3">
    <location>
        <begin position="180"/>
        <end position="221"/>
    </location>
</feature>
<dbReference type="InterPro" id="IPR036116">
    <property type="entry name" value="FN3_sf"/>
</dbReference>
<dbReference type="GO" id="GO:0030246">
    <property type="term" value="F:carbohydrate binding"/>
    <property type="evidence" value="ECO:0007669"/>
    <property type="project" value="UniProtKB-KW"/>
</dbReference>
<evidence type="ECO:0008006" key="8">
    <source>
        <dbReference type="Google" id="ProtNLM"/>
    </source>
</evidence>
<proteinExistence type="inferred from homology"/>
<feature type="domain" description="SUEL-type lectin" evidence="4">
    <location>
        <begin position="124"/>
        <end position="266"/>
    </location>
</feature>
<keyword evidence="7" id="KW-1185">Reference proteome</keyword>
<comment type="caution">
    <text evidence="6">The sequence shown here is derived from an EMBL/GenBank/DDBJ whole genome shotgun (WGS) entry which is preliminary data.</text>
</comment>
<evidence type="ECO:0000313" key="6">
    <source>
        <dbReference type="EMBL" id="KAL1132642.1"/>
    </source>
</evidence>
<evidence type="ECO:0000259" key="4">
    <source>
        <dbReference type="PROSITE" id="PS50228"/>
    </source>
</evidence>
<dbReference type="Gene3D" id="2.60.40.10">
    <property type="entry name" value="Immunoglobulins"/>
    <property type="match status" value="1"/>
</dbReference>
<evidence type="ECO:0000256" key="1">
    <source>
        <dbReference type="ARBA" id="ARBA00010933"/>
    </source>
</evidence>
<keyword evidence="2" id="KW-0430">Lectin</keyword>
<evidence type="ECO:0000256" key="3">
    <source>
        <dbReference type="SAM" id="MobiDB-lite"/>
    </source>
</evidence>
<dbReference type="Pfam" id="PF02140">
    <property type="entry name" value="SUEL_Lectin"/>
    <property type="match status" value="2"/>
</dbReference>
<name>A0ABD0YYZ3_9HEMI</name>
<feature type="domain" description="SUEL-type lectin" evidence="4">
    <location>
        <begin position="28"/>
        <end position="115"/>
    </location>
</feature>
<dbReference type="SUPFAM" id="SSF49265">
    <property type="entry name" value="Fibronectin type III"/>
    <property type="match status" value="1"/>
</dbReference>